<keyword evidence="1" id="KW-1133">Transmembrane helix</keyword>
<gene>
    <name evidence="4" type="ordered locus">MTR_7g065015</name>
</gene>
<keyword evidence="6" id="KW-1185">Reference proteome</keyword>
<evidence type="ECO:0000313" key="3">
    <source>
        <dbReference type="EMBL" id="ABS31474.1"/>
    </source>
</evidence>
<evidence type="ECO:0000256" key="1">
    <source>
        <dbReference type="SAM" id="Phobius"/>
    </source>
</evidence>
<name>A7KHG7_MEDTR</name>
<dbReference type="InterPro" id="IPR009810">
    <property type="entry name" value="Nodulin_late_dom"/>
</dbReference>
<dbReference type="HOGENOM" id="CLU_181053_7_0_1"/>
<evidence type="ECO:0000313" key="4">
    <source>
        <dbReference type="EMBL" id="KEH23043.1"/>
    </source>
</evidence>
<dbReference type="EnsemblPlants" id="KEH23043">
    <property type="protein sequence ID" value="KEH23043"/>
    <property type="gene ID" value="MTR_7g065015"/>
</dbReference>
<feature type="transmembrane region" description="Helical" evidence="1">
    <location>
        <begin position="6"/>
        <end position="22"/>
    </location>
</feature>
<reference evidence="5" key="4">
    <citation type="submission" date="2015-04" db="UniProtKB">
        <authorList>
            <consortium name="EnsemblPlants"/>
        </authorList>
    </citation>
    <scope>IDENTIFICATION</scope>
    <source>
        <strain evidence="5">cv. Jemalong A17</strain>
    </source>
</reference>
<reference evidence="4 6" key="3">
    <citation type="journal article" date="2014" name="BMC Genomics">
        <title>An improved genome release (version Mt4.0) for the model legume Medicago truncatula.</title>
        <authorList>
            <person name="Tang H."/>
            <person name="Krishnakumar V."/>
            <person name="Bidwell S."/>
            <person name="Rosen B."/>
            <person name="Chan A."/>
            <person name="Zhou S."/>
            <person name="Gentzbittel L."/>
            <person name="Childs K.L."/>
            <person name="Yandell M."/>
            <person name="Gundlach H."/>
            <person name="Mayer K.F."/>
            <person name="Schwartz D.C."/>
            <person name="Town C.D."/>
        </authorList>
    </citation>
    <scope>GENOME REANNOTATION</scope>
    <source>
        <strain evidence="4">A17</strain>
        <strain evidence="5 6">cv. Jemalong A17</strain>
    </source>
</reference>
<protein>
    <submittedName>
        <fullName evidence="4">Nodule Cysteine-Rich (NCR) secreted peptide</fullName>
    </submittedName>
    <submittedName>
        <fullName evidence="3">Nodule-specific cysteine-rich peptide 337</fullName>
    </submittedName>
</protein>
<dbReference type="Pfam" id="PF07127">
    <property type="entry name" value="Nodulin_late"/>
    <property type="match status" value="1"/>
</dbReference>
<evidence type="ECO:0000313" key="5">
    <source>
        <dbReference type="EnsemblPlants" id="KEH23043"/>
    </source>
</evidence>
<organism evidence="3">
    <name type="scientific">Medicago truncatula</name>
    <name type="common">Barrel medic</name>
    <name type="synonym">Medicago tribuloides</name>
    <dbReference type="NCBI Taxonomy" id="3880"/>
    <lineage>
        <taxon>Eukaryota</taxon>
        <taxon>Viridiplantae</taxon>
        <taxon>Streptophyta</taxon>
        <taxon>Embryophyta</taxon>
        <taxon>Tracheophyta</taxon>
        <taxon>Spermatophyta</taxon>
        <taxon>Magnoliopsida</taxon>
        <taxon>eudicotyledons</taxon>
        <taxon>Gunneridae</taxon>
        <taxon>Pentapetalae</taxon>
        <taxon>rosids</taxon>
        <taxon>fabids</taxon>
        <taxon>Fabales</taxon>
        <taxon>Fabaceae</taxon>
        <taxon>Papilionoideae</taxon>
        <taxon>50 kb inversion clade</taxon>
        <taxon>NPAAA clade</taxon>
        <taxon>Hologalegina</taxon>
        <taxon>IRL clade</taxon>
        <taxon>Trifolieae</taxon>
        <taxon>Medicago</taxon>
    </lineage>
</organism>
<keyword evidence="1" id="KW-0812">Transmembrane</keyword>
<dbReference type="EMBL" id="CM001223">
    <property type="protein sequence ID" value="KEH23043.1"/>
    <property type="molecule type" value="Genomic_DNA"/>
</dbReference>
<sequence>MVETLRLFYIMILFVSLCLVVVDGESKLEQTCSEDFECYIKNPHVPFGHLRCFEGFCQQLNGPA</sequence>
<evidence type="ECO:0000259" key="2">
    <source>
        <dbReference type="Pfam" id="PF07127"/>
    </source>
</evidence>
<dbReference type="Proteomes" id="UP000002051">
    <property type="component" value="Unassembled WGS sequence"/>
</dbReference>
<evidence type="ECO:0000313" key="6">
    <source>
        <dbReference type="Proteomes" id="UP000002051"/>
    </source>
</evidence>
<dbReference type="GO" id="GO:0046872">
    <property type="term" value="F:metal ion binding"/>
    <property type="evidence" value="ECO:0007669"/>
    <property type="project" value="InterPro"/>
</dbReference>
<reference evidence="4 6" key="2">
    <citation type="journal article" date="2011" name="Nature">
        <title>The Medicago genome provides insight into the evolution of rhizobial symbioses.</title>
        <authorList>
            <person name="Young N.D."/>
            <person name="Debelle F."/>
            <person name="Oldroyd G.E."/>
            <person name="Geurts R."/>
            <person name="Cannon S.B."/>
            <person name="Udvardi M.K."/>
            <person name="Benedito V.A."/>
            <person name="Mayer K.F."/>
            <person name="Gouzy J."/>
            <person name="Schoof H."/>
            <person name="Van de Peer Y."/>
            <person name="Proost S."/>
            <person name="Cook D.R."/>
            <person name="Meyers B.C."/>
            <person name="Spannagl M."/>
            <person name="Cheung F."/>
            <person name="De Mita S."/>
            <person name="Krishnakumar V."/>
            <person name="Gundlach H."/>
            <person name="Zhou S."/>
            <person name="Mudge J."/>
            <person name="Bharti A.K."/>
            <person name="Murray J.D."/>
            <person name="Naoumkina M.A."/>
            <person name="Rosen B."/>
            <person name="Silverstein K.A."/>
            <person name="Tang H."/>
            <person name="Rombauts S."/>
            <person name="Zhao P.X."/>
            <person name="Zhou P."/>
            <person name="Barbe V."/>
            <person name="Bardou P."/>
            <person name="Bechner M."/>
            <person name="Bellec A."/>
            <person name="Berger A."/>
            <person name="Berges H."/>
            <person name="Bidwell S."/>
            <person name="Bisseling T."/>
            <person name="Choisne N."/>
            <person name="Couloux A."/>
            <person name="Denny R."/>
            <person name="Deshpande S."/>
            <person name="Dai X."/>
            <person name="Doyle J.J."/>
            <person name="Dudez A.M."/>
            <person name="Farmer A.D."/>
            <person name="Fouteau S."/>
            <person name="Franken C."/>
            <person name="Gibelin C."/>
            <person name="Gish J."/>
            <person name="Goldstein S."/>
            <person name="Gonzalez A.J."/>
            <person name="Green P.J."/>
            <person name="Hallab A."/>
            <person name="Hartog M."/>
            <person name="Hua A."/>
            <person name="Humphray S.J."/>
            <person name="Jeong D.H."/>
            <person name="Jing Y."/>
            <person name="Jocker A."/>
            <person name="Kenton S.M."/>
            <person name="Kim D.J."/>
            <person name="Klee K."/>
            <person name="Lai H."/>
            <person name="Lang C."/>
            <person name="Lin S."/>
            <person name="Macmil S.L."/>
            <person name="Magdelenat G."/>
            <person name="Matthews L."/>
            <person name="McCorrison J."/>
            <person name="Monaghan E.L."/>
            <person name="Mun J.H."/>
            <person name="Najar F.Z."/>
            <person name="Nicholson C."/>
            <person name="Noirot C."/>
            <person name="O'Bleness M."/>
            <person name="Paule C.R."/>
            <person name="Poulain J."/>
            <person name="Prion F."/>
            <person name="Qin B."/>
            <person name="Qu C."/>
            <person name="Retzel E.F."/>
            <person name="Riddle C."/>
            <person name="Sallet E."/>
            <person name="Samain S."/>
            <person name="Samson N."/>
            <person name="Sanders I."/>
            <person name="Saurat O."/>
            <person name="Scarpelli C."/>
            <person name="Schiex T."/>
            <person name="Segurens B."/>
            <person name="Severin A.J."/>
            <person name="Sherrier D.J."/>
            <person name="Shi R."/>
            <person name="Sims S."/>
            <person name="Singer S.R."/>
            <person name="Sinharoy S."/>
            <person name="Sterck L."/>
            <person name="Viollet A."/>
            <person name="Wang B.B."/>
            <person name="Wang K."/>
            <person name="Wang M."/>
            <person name="Wang X."/>
            <person name="Warfsmann J."/>
            <person name="Weissenbach J."/>
            <person name="White D.D."/>
            <person name="White J.D."/>
            <person name="Wiley G.B."/>
            <person name="Wincker P."/>
            <person name="Xing Y."/>
            <person name="Yang L."/>
            <person name="Yao Z."/>
            <person name="Ying F."/>
            <person name="Zhai J."/>
            <person name="Zhou L."/>
            <person name="Zuber A."/>
            <person name="Denarie J."/>
            <person name="Dixon R.A."/>
            <person name="May G.D."/>
            <person name="Schwartz D.C."/>
            <person name="Rogers J."/>
            <person name="Quetier F."/>
            <person name="Town C.D."/>
            <person name="Roe B.A."/>
        </authorList>
    </citation>
    <scope>NUCLEOTIDE SEQUENCE [LARGE SCALE GENOMIC DNA]</scope>
    <source>
        <strain evidence="4">A17</strain>
        <strain evidence="5 6">cv. Jemalong A17</strain>
    </source>
</reference>
<accession>A7KHG7</accession>
<reference evidence="3" key="1">
    <citation type="journal article" date="2007" name="Mol. Plant Microbe Interact.">
        <title>Genomic organization and evolutionary insights on GRP and NCR genes, two large nodule-specific gene families in Medicago truncatula.</title>
        <authorList>
            <person name="Alunni B."/>
            <person name="Kevei Z."/>
            <person name="Redondo-Nieto M."/>
            <person name="Kondorosi A."/>
            <person name="Mergaert P."/>
            <person name="Kondorosi E."/>
        </authorList>
    </citation>
    <scope>NUCLEOTIDE SEQUENCE</scope>
</reference>
<dbReference type="EMBL" id="EF414388">
    <property type="protein sequence ID" value="ABS31474.1"/>
    <property type="molecule type" value="mRNA"/>
</dbReference>
<keyword evidence="1" id="KW-0472">Membrane</keyword>
<feature type="domain" description="Late nodulin" evidence="2">
    <location>
        <begin position="1"/>
        <end position="58"/>
    </location>
</feature>
<dbReference type="AlphaFoldDB" id="A7KHG7"/>
<proteinExistence type="evidence at transcript level"/>